<feature type="region of interest" description="Disordered" evidence="1">
    <location>
        <begin position="589"/>
        <end position="626"/>
    </location>
</feature>
<dbReference type="InterPro" id="IPR011009">
    <property type="entry name" value="Kinase-like_dom_sf"/>
</dbReference>
<name>A0A9P4QV98_9PLEO</name>
<dbReference type="EMBL" id="ML996192">
    <property type="protein sequence ID" value="KAF2731591.1"/>
    <property type="molecule type" value="Genomic_DNA"/>
</dbReference>
<keyword evidence="4" id="KW-1185">Reference proteome</keyword>
<dbReference type="Gene3D" id="1.10.510.10">
    <property type="entry name" value="Transferase(Phosphotransferase) domain 1"/>
    <property type="match status" value="1"/>
</dbReference>
<feature type="domain" description="Protein kinase" evidence="2">
    <location>
        <begin position="252"/>
        <end position="558"/>
    </location>
</feature>
<dbReference type="GO" id="GO:0005524">
    <property type="term" value="F:ATP binding"/>
    <property type="evidence" value="ECO:0007669"/>
    <property type="project" value="InterPro"/>
</dbReference>
<gene>
    <name evidence="3" type="ORF">EJ04DRAFT_554610</name>
</gene>
<dbReference type="OrthoDB" id="3800108at2759"/>
<accession>A0A9P4QV98</accession>
<feature type="compositionally biased region" description="Acidic residues" evidence="1">
    <location>
        <begin position="608"/>
        <end position="620"/>
    </location>
</feature>
<proteinExistence type="predicted"/>
<reference evidence="3" key="1">
    <citation type="journal article" date="2020" name="Stud. Mycol.">
        <title>101 Dothideomycetes genomes: a test case for predicting lifestyles and emergence of pathogens.</title>
        <authorList>
            <person name="Haridas S."/>
            <person name="Albert R."/>
            <person name="Binder M."/>
            <person name="Bloem J."/>
            <person name="Labutti K."/>
            <person name="Salamov A."/>
            <person name="Andreopoulos B."/>
            <person name="Baker S."/>
            <person name="Barry K."/>
            <person name="Bills G."/>
            <person name="Bluhm B."/>
            <person name="Cannon C."/>
            <person name="Castanera R."/>
            <person name="Culley D."/>
            <person name="Daum C."/>
            <person name="Ezra D."/>
            <person name="Gonzalez J."/>
            <person name="Henrissat B."/>
            <person name="Kuo A."/>
            <person name="Liang C."/>
            <person name="Lipzen A."/>
            <person name="Lutzoni F."/>
            <person name="Magnuson J."/>
            <person name="Mondo S."/>
            <person name="Nolan M."/>
            <person name="Ohm R."/>
            <person name="Pangilinan J."/>
            <person name="Park H.-J."/>
            <person name="Ramirez L."/>
            <person name="Alfaro M."/>
            <person name="Sun H."/>
            <person name="Tritt A."/>
            <person name="Yoshinaga Y."/>
            <person name="Zwiers L.-H."/>
            <person name="Turgeon B."/>
            <person name="Goodwin S."/>
            <person name="Spatafora J."/>
            <person name="Crous P."/>
            <person name="Grigoriev I."/>
        </authorList>
    </citation>
    <scope>NUCLEOTIDE SEQUENCE</scope>
    <source>
        <strain evidence="3">CBS 125425</strain>
    </source>
</reference>
<dbReference type="PROSITE" id="PS50011">
    <property type="entry name" value="PROTEIN_KINASE_DOM"/>
    <property type="match status" value="1"/>
</dbReference>
<evidence type="ECO:0000259" key="2">
    <source>
        <dbReference type="PROSITE" id="PS50011"/>
    </source>
</evidence>
<evidence type="ECO:0000313" key="4">
    <source>
        <dbReference type="Proteomes" id="UP000799444"/>
    </source>
</evidence>
<evidence type="ECO:0000256" key="1">
    <source>
        <dbReference type="SAM" id="MobiDB-lite"/>
    </source>
</evidence>
<comment type="caution">
    <text evidence="3">The sequence shown here is derived from an EMBL/GenBank/DDBJ whole genome shotgun (WGS) entry which is preliminary data.</text>
</comment>
<protein>
    <recommendedName>
        <fullName evidence="2">Protein kinase domain-containing protein</fullName>
    </recommendedName>
</protein>
<dbReference type="GO" id="GO:0004672">
    <property type="term" value="F:protein kinase activity"/>
    <property type="evidence" value="ECO:0007669"/>
    <property type="project" value="InterPro"/>
</dbReference>
<dbReference type="Pfam" id="PF00069">
    <property type="entry name" value="Pkinase"/>
    <property type="match status" value="1"/>
</dbReference>
<dbReference type="InterPro" id="IPR053083">
    <property type="entry name" value="TF_kinase-domain_protein"/>
</dbReference>
<sequence length="626" mass="73710">MATALARGRKPLQHPGLSYGEKPFSGQNEFQSEELVCCYVNQRYQKKKRRLPREGTHCQEYISYRFFEGVDRSAGGSNQRYVRCQNMRHEICDWKAKEHWFRYIRDDWLQIVPATEIPKSIQMKPTSHIHDVDFYLAVDPETNEDQWYISDRSERQVYQIFYRNTYTACEWMHDLFIGQKDMIPQNQVLDRSRLNHWASIEQTAYYLFDKHKYRKRCKKIRVSQDLDWTFESFYLEDYGYAGDDDSPEFEPYLEWERSTDGEPPNAQRDEENPAERFRLYDGFSWNHALLEDVETGKWSMLLPPVDLAVHIGHVLKTNPLTPSGSKWIPTGLEWNPMVPGRTVVKYVCTNQHGAVLDRLVAKPVARRSEVEVDRADNGEIYLPDEDIKPQNVFLMDARSENYPAYKWPVLGDFEMYFRLDKDLMNDQTGTEGWQAPEQQGPFPMGTLNTDIWQIGLVIWALMRNQTRGFDLEEFQKMQRYRRTNTGLSQTQSLLNNDLRYLFDRKDEQLKANRQFDDLYSTSLNDLVWLCLKQDSLKRPSFHHLVQQVEKKAKKYSEFKGGVQQLSAESLPEWLRVVFGQESFRLGQYVNYSSKDNNNKSQDKRSSEDSVDLDDEEESDESGGLGH</sequence>
<feature type="compositionally biased region" description="Basic and acidic residues" evidence="1">
    <location>
        <begin position="596"/>
        <end position="607"/>
    </location>
</feature>
<dbReference type="InterPro" id="IPR000719">
    <property type="entry name" value="Prot_kinase_dom"/>
</dbReference>
<evidence type="ECO:0000313" key="3">
    <source>
        <dbReference type="EMBL" id="KAF2731591.1"/>
    </source>
</evidence>
<dbReference type="Proteomes" id="UP000799444">
    <property type="component" value="Unassembled WGS sequence"/>
</dbReference>
<dbReference type="PANTHER" id="PTHR44305">
    <property type="entry name" value="SI:DKEY-192D15.2-RELATED"/>
    <property type="match status" value="1"/>
</dbReference>
<dbReference type="SUPFAM" id="SSF56112">
    <property type="entry name" value="Protein kinase-like (PK-like)"/>
    <property type="match status" value="1"/>
</dbReference>
<organism evidence="3 4">
    <name type="scientific">Polyplosphaeria fusca</name>
    <dbReference type="NCBI Taxonomy" id="682080"/>
    <lineage>
        <taxon>Eukaryota</taxon>
        <taxon>Fungi</taxon>
        <taxon>Dikarya</taxon>
        <taxon>Ascomycota</taxon>
        <taxon>Pezizomycotina</taxon>
        <taxon>Dothideomycetes</taxon>
        <taxon>Pleosporomycetidae</taxon>
        <taxon>Pleosporales</taxon>
        <taxon>Tetraplosphaeriaceae</taxon>
        <taxon>Polyplosphaeria</taxon>
    </lineage>
</organism>
<dbReference type="AlphaFoldDB" id="A0A9P4QV98"/>